<dbReference type="InterPro" id="IPR035584">
    <property type="entry name" value="PurF_N"/>
</dbReference>
<evidence type="ECO:0000313" key="11">
    <source>
        <dbReference type="Proteomes" id="UP000751190"/>
    </source>
</evidence>
<dbReference type="SMART" id="SM00213">
    <property type="entry name" value="UBQ"/>
    <property type="match status" value="1"/>
</dbReference>
<comment type="pathway">
    <text evidence="1">Purine metabolism; IMP biosynthesis via de novo pathway; N(1)-(5-phospho-D-ribosyl)glycinamide from 5-phospho-alpha-D-ribose 1-diphosphate: step 1/2.</text>
</comment>
<dbReference type="NCBIfam" id="TIGR01134">
    <property type="entry name" value="purF"/>
    <property type="match status" value="1"/>
</dbReference>
<dbReference type="GO" id="GO:0009113">
    <property type="term" value="P:purine nucleobase biosynthetic process"/>
    <property type="evidence" value="ECO:0007669"/>
    <property type="project" value="InterPro"/>
</dbReference>
<dbReference type="Gene3D" id="3.60.20.10">
    <property type="entry name" value="Glutamine Phosphoribosylpyrophosphate, subunit 1, domain 1"/>
    <property type="match status" value="1"/>
</dbReference>
<evidence type="ECO:0000259" key="8">
    <source>
        <dbReference type="PROSITE" id="PS50053"/>
    </source>
</evidence>
<dbReference type="SUPFAM" id="SSF53271">
    <property type="entry name" value="PRTase-like"/>
    <property type="match status" value="1"/>
</dbReference>
<evidence type="ECO:0000256" key="6">
    <source>
        <dbReference type="ARBA" id="ARBA00022755"/>
    </source>
</evidence>
<accession>A0A8J6C989</accession>
<keyword evidence="4" id="KW-0328">Glycosyltransferase</keyword>
<evidence type="ECO:0000313" key="10">
    <source>
        <dbReference type="EMBL" id="KAG8466252.1"/>
    </source>
</evidence>
<dbReference type="SUPFAM" id="SSF56235">
    <property type="entry name" value="N-terminal nucleophile aminohydrolases (Ntn hydrolases)"/>
    <property type="match status" value="1"/>
</dbReference>
<keyword evidence="5" id="KW-0808">Transferase</keyword>
<evidence type="ECO:0000256" key="1">
    <source>
        <dbReference type="ARBA" id="ARBA00005209"/>
    </source>
</evidence>
<comment type="caution">
    <text evidence="10">The sequence shown here is derived from an EMBL/GenBank/DDBJ whole genome shotgun (WGS) entry which is preliminary data.</text>
</comment>
<dbReference type="InterPro" id="IPR005854">
    <property type="entry name" value="PurF"/>
</dbReference>
<gene>
    <name evidence="10" type="ORF">KFE25_002008</name>
</gene>
<organism evidence="10 11">
    <name type="scientific">Diacronema lutheri</name>
    <name type="common">Unicellular marine alga</name>
    <name type="synonym">Monochrysis lutheri</name>
    <dbReference type="NCBI Taxonomy" id="2081491"/>
    <lineage>
        <taxon>Eukaryota</taxon>
        <taxon>Haptista</taxon>
        <taxon>Haptophyta</taxon>
        <taxon>Pavlovophyceae</taxon>
        <taxon>Pavlovales</taxon>
        <taxon>Pavlovaceae</taxon>
        <taxon>Diacronema</taxon>
    </lineage>
</organism>
<dbReference type="CDD" id="cd06223">
    <property type="entry name" value="PRTases_typeI"/>
    <property type="match status" value="1"/>
</dbReference>
<keyword evidence="6" id="KW-0658">Purine biosynthesis</keyword>
<dbReference type="InterPro" id="IPR029071">
    <property type="entry name" value="Ubiquitin-like_domsf"/>
</dbReference>
<comment type="similarity">
    <text evidence="2">In the C-terminal section; belongs to the purine/pyrimidine phosphoribosyltransferase family.</text>
</comment>
<dbReference type="Proteomes" id="UP000751190">
    <property type="component" value="Unassembled WGS sequence"/>
</dbReference>
<dbReference type="HAMAP" id="MF_01931">
    <property type="entry name" value="PurF"/>
    <property type="match status" value="1"/>
</dbReference>
<dbReference type="EC" id="2.4.2.14" evidence="3"/>
<dbReference type="InterPro" id="IPR017932">
    <property type="entry name" value="GATase_2_dom"/>
</dbReference>
<dbReference type="OMA" id="IRHFGVK"/>
<dbReference type="AlphaFoldDB" id="A0A8J6C989"/>
<dbReference type="OrthoDB" id="191723at2759"/>
<evidence type="ECO:0000256" key="4">
    <source>
        <dbReference type="ARBA" id="ARBA00022676"/>
    </source>
</evidence>
<evidence type="ECO:0000256" key="2">
    <source>
        <dbReference type="ARBA" id="ARBA00010138"/>
    </source>
</evidence>
<reference evidence="10" key="1">
    <citation type="submission" date="2021-05" db="EMBL/GenBank/DDBJ databases">
        <title>The genome of the haptophyte Pavlova lutheri (Diacronema luteri, Pavlovales) - a model for lipid biosynthesis in eukaryotic algae.</title>
        <authorList>
            <person name="Hulatt C.J."/>
            <person name="Posewitz M.C."/>
        </authorList>
    </citation>
    <scope>NUCLEOTIDE SEQUENCE</scope>
    <source>
        <strain evidence="10">NIVA-4/92</strain>
    </source>
</reference>
<dbReference type="Gene3D" id="3.10.20.90">
    <property type="entry name" value="Phosphatidylinositol 3-kinase Catalytic Subunit, Chain A, domain 1"/>
    <property type="match status" value="1"/>
</dbReference>
<sequence>MQIFVRADVNFSLRVEPDANVGKVRRLVYERLGAPQRLLFAGKQLDDEARSLAEYGVGVGSTLHAVGRLPGGCGVAGVILADENKHVNQMIFDALTVLQHRGQDAAGMVTCEQKRLHLRKDNGLVQNVFTQEAMIQLRGPMGIGHCRYPTAGTSSCAEAQPLYTNFPYGLCIAHNGNLTNASTLKHSVESMCRHVNTNSDSELLLNIFSESLAKVRSEGGDDLDSDAIFYACSSAFKKCIGGYAVAILINDVGVVVFRDPLGIRPLIYGSREQAHGLSDYAIASESVAIDTITCASGDTFDIVRDVAPGEAIFFPKGGRPPLTRQCVPGARLCPCLFEYVYFARPDSVMDGVPVYEARLSMGTMLAERIKRLYPDTWEQIDVVVPVPDTARTSALSLAYQLGRPYREGFIKNRYIARTFIMPGQAARKKGVRVKLNTIKCEFKGKNVLLVDDSIVRGTTSKEIVQMARDAGAAKVFFSSAAPPVRFPNVYGIDIPTKSELIANGREEAEIARLIDADWVAYQDLDDLKAAVEEINDGVKGCTFEASVFDGKYVTGDIGEEYFASQAMRKTGGVLAKAPTSGVHFLEAVTGGSGASACNVPAQASRHATLRHQASAECDSLFNQGGNAINKPSPVDNLHQTLTGMHMPSASATA</sequence>
<dbReference type="PROSITE" id="PS50053">
    <property type="entry name" value="UBIQUITIN_2"/>
    <property type="match status" value="1"/>
</dbReference>
<dbReference type="InterPro" id="IPR029055">
    <property type="entry name" value="Ntn_hydrolases_N"/>
</dbReference>
<name>A0A8J6C989_DIALT</name>
<proteinExistence type="inferred from homology"/>
<dbReference type="InterPro" id="IPR000836">
    <property type="entry name" value="PRTase_dom"/>
</dbReference>
<dbReference type="GO" id="GO:0006189">
    <property type="term" value="P:'de novo' IMP biosynthetic process"/>
    <property type="evidence" value="ECO:0007669"/>
    <property type="project" value="UniProtKB-UniPathway"/>
</dbReference>
<dbReference type="Pfam" id="PF13522">
    <property type="entry name" value="GATase_6"/>
    <property type="match status" value="1"/>
</dbReference>
<dbReference type="EMBL" id="JAGTXO010000008">
    <property type="protein sequence ID" value="KAG8466252.1"/>
    <property type="molecule type" value="Genomic_DNA"/>
</dbReference>
<dbReference type="InterPro" id="IPR029057">
    <property type="entry name" value="PRTase-like"/>
</dbReference>
<dbReference type="Gene3D" id="3.40.50.2020">
    <property type="match status" value="1"/>
</dbReference>
<dbReference type="GO" id="GO:0004044">
    <property type="term" value="F:amidophosphoribosyltransferase activity"/>
    <property type="evidence" value="ECO:0007669"/>
    <property type="project" value="UniProtKB-EC"/>
</dbReference>
<evidence type="ECO:0000256" key="7">
    <source>
        <dbReference type="ARBA" id="ARBA00022962"/>
    </source>
</evidence>
<evidence type="ECO:0000256" key="3">
    <source>
        <dbReference type="ARBA" id="ARBA00011941"/>
    </source>
</evidence>
<dbReference type="PANTHER" id="PTHR11907">
    <property type="entry name" value="AMIDOPHOSPHORIBOSYLTRANSFERASE"/>
    <property type="match status" value="1"/>
</dbReference>
<keyword evidence="11" id="KW-1185">Reference proteome</keyword>
<evidence type="ECO:0000259" key="9">
    <source>
        <dbReference type="PROSITE" id="PS51278"/>
    </source>
</evidence>
<feature type="domain" description="Ubiquitin-like" evidence="8">
    <location>
        <begin position="1"/>
        <end position="72"/>
    </location>
</feature>
<feature type="domain" description="Glutamine amidotransferase type-2" evidence="9">
    <location>
        <begin position="73"/>
        <end position="317"/>
    </location>
</feature>
<keyword evidence="7" id="KW-0315">Glutamine amidotransferase</keyword>
<protein>
    <recommendedName>
        <fullName evidence="3">amidophosphoribosyltransferase</fullName>
        <ecNumber evidence="3">2.4.2.14</ecNumber>
    </recommendedName>
</protein>
<dbReference type="UniPathway" id="UPA00074">
    <property type="reaction ID" value="UER00124"/>
</dbReference>
<dbReference type="InterPro" id="IPR000626">
    <property type="entry name" value="Ubiquitin-like_dom"/>
</dbReference>
<dbReference type="PROSITE" id="PS51278">
    <property type="entry name" value="GATASE_TYPE_2"/>
    <property type="match status" value="1"/>
</dbReference>
<dbReference type="SUPFAM" id="SSF54236">
    <property type="entry name" value="Ubiquitin-like"/>
    <property type="match status" value="1"/>
</dbReference>
<dbReference type="Pfam" id="PF00240">
    <property type="entry name" value="ubiquitin"/>
    <property type="match status" value="1"/>
</dbReference>
<evidence type="ECO:0000256" key="5">
    <source>
        <dbReference type="ARBA" id="ARBA00022679"/>
    </source>
</evidence>
<dbReference type="CDD" id="cd00715">
    <property type="entry name" value="GPATase_N"/>
    <property type="match status" value="1"/>
</dbReference>